<protein>
    <submittedName>
        <fullName evidence="1">Uncharacterized protein</fullName>
    </submittedName>
</protein>
<sequence length="357" mass="41699">MELQFMLGIRSSSKKCPSRGKFISMDSNREKKRRLDVARCLMRTTSMETINKVVQVTINDYVFNIKIKEEAFTCPMDLQSHKKSCFENKEDEEESEMEYKANFTRDMEEKEAEKMNNDVSWAAHASGGISIMKEKNKVSGELTLEKMELAREENHLGLIKVTLVEEAHIKEPEGEGIQEPKLAEMEASTCETIWGGNDCGFNSKAAEGRLRGMLLLWNTKIFKKFNEIQGEHFIGVKGYCGMEDLVKDEMEARWCILEDFNTIRSESERKEVNWGMKPFRMFECWRELEGYQKFMEETWRLLDLQAWGGYILSEKFKLIKENLKEWRKKHITNLDDKLVGTKKIVNELERKGETTTL</sequence>
<dbReference type="AlphaFoldDB" id="A0A9D4W0J5"/>
<organism evidence="1 2">
    <name type="scientific">Pisum sativum</name>
    <name type="common">Garden pea</name>
    <name type="synonym">Lathyrus oleraceus</name>
    <dbReference type="NCBI Taxonomy" id="3888"/>
    <lineage>
        <taxon>Eukaryota</taxon>
        <taxon>Viridiplantae</taxon>
        <taxon>Streptophyta</taxon>
        <taxon>Embryophyta</taxon>
        <taxon>Tracheophyta</taxon>
        <taxon>Spermatophyta</taxon>
        <taxon>Magnoliopsida</taxon>
        <taxon>eudicotyledons</taxon>
        <taxon>Gunneridae</taxon>
        <taxon>Pentapetalae</taxon>
        <taxon>rosids</taxon>
        <taxon>fabids</taxon>
        <taxon>Fabales</taxon>
        <taxon>Fabaceae</taxon>
        <taxon>Papilionoideae</taxon>
        <taxon>50 kb inversion clade</taxon>
        <taxon>NPAAA clade</taxon>
        <taxon>Hologalegina</taxon>
        <taxon>IRL clade</taxon>
        <taxon>Fabeae</taxon>
        <taxon>Lathyrus</taxon>
    </lineage>
</organism>
<proteinExistence type="predicted"/>
<comment type="caution">
    <text evidence="1">The sequence shown here is derived from an EMBL/GenBank/DDBJ whole genome shotgun (WGS) entry which is preliminary data.</text>
</comment>
<dbReference type="Gramene" id="Psat07G0695100-T1">
    <property type="protein sequence ID" value="KAI5392359.1"/>
    <property type="gene ID" value="KIW84_076951"/>
</dbReference>
<keyword evidence="2" id="KW-1185">Reference proteome</keyword>
<evidence type="ECO:0000313" key="1">
    <source>
        <dbReference type="EMBL" id="KAI5392359.1"/>
    </source>
</evidence>
<accession>A0A9D4W0J5</accession>
<reference evidence="1 2" key="1">
    <citation type="journal article" date="2022" name="Nat. Genet.">
        <title>Improved pea reference genome and pan-genome highlight genomic features and evolutionary characteristics.</title>
        <authorList>
            <person name="Yang T."/>
            <person name="Liu R."/>
            <person name="Luo Y."/>
            <person name="Hu S."/>
            <person name="Wang D."/>
            <person name="Wang C."/>
            <person name="Pandey M.K."/>
            <person name="Ge S."/>
            <person name="Xu Q."/>
            <person name="Li N."/>
            <person name="Li G."/>
            <person name="Huang Y."/>
            <person name="Saxena R.K."/>
            <person name="Ji Y."/>
            <person name="Li M."/>
            <person name="Yan X."/>
            <person name="He Y."/>
            <person name="Liu Y."/>
            <person name="Wang X."/>
            <person name="Xiang C."/>
            <person name="Varshney R.K."/>
            <person name="Ding H."/>
            <person name="Gao S."/>
            <person name="Zong X."/>
        </authorList>
    </citation>
    <scope>NUCLEOTIDE SEQUENCE [LARGE SCALE GENOMIC DNA]</scope>
    <source>
        <strain evidence="1 2">cv. Zhongwan 6</strain>
    </source>
</reference>
<evidence type="ECO:0000313" key="2">
    <source>
        <dbReference type="Proteomes" id="UP001058974"/>
    </source>
</evidence>
<gene>
    <name evidence="1" type="ORF">KIW84_076951</name>
</gene>
<dbReference type="Proteomes" id="UP001058974">
    <property type="component" value="Chromosome 7"/>
</dbReference>
<dbReference type="EMBL" id="JAMSHJ010000007">
    <property type="protein sequence ID" value="KAI5392359.1"/>
    <property type="molecule type" value="Genomic_DNA"/>
</dbReference>
<name>A0A9D4W0J5_PEA</name>